<feature type="transmembrane region" description="Helical" evidence="1">
    <location>
        <begin position="54"/>
        <end position="76"/>
    </location>
</feature>
<organism evidence="3">
    <name type="scientific">hydrothermal vent metagenome</name>
    <dbReference type="NCBI Taxonomy" id="652676"/>
    <lineage>
        <taxon>unclassified sequences</taxon>
        <taxon>metagenomes</taxon>
        <taxon>ecological metagenomes</taxon>
    </lineage>
</organism>
<feature type="transmembrane region" description="Helical" evidence="1">
    <location>
        <begin position="26"/>
        <end position="42"/>
    </location>
</feature>
<feature type="domain" description="Inner membrane protein YgaP-like transmembrane" evidence="2">
    <location>
        <begin position="16"/>
        <end position="85"/>
    </location>
</feature>
<dbReference type="EMBL" id="UOFT01000027">
    <property type="protein sequence ID" value="VAW92584.1"/>
    <property type="molecule type" value="Genomic_DNA"/>
</dbReference>
<evidence type="ECO:0000256" key="1">
    <source>
        <dbReference type="SAM" id="Phobius"/>
    </source>
</evidence>
<reference evidence="3" key="1">
    <citation type="submission" date="2018-06" db="EMBL/GenBank/DDBJ databases">
        <authorList>
            <person name="Zhirakovskaya E."/>
        </authorList>
    </citation>
    <scope>NUCLEOTIDE SEQUENCE</scope>
</reference>
<protein>
    <recommendedName>
        <fullName evidence="2">Inner membrane protein YgaP-like transmembrane domain-containing protein</fullName>
    </recommendedName>
</protein>
<keyword evidence="1" id="KW-0472">Membrane</keyword>
<dbReference type="AlphaFoldDB" id="A0A3B1AFD1"/>
<evidence type="ECO:0000313" key="3">
    <source>
        <dbReference type="EMBL" id="VAW92584.1"/>
    </source>
</evidence>
<gene>
    <name evidence="3" type="ORF">MNBD_GAMMA23-2426</name>
</gene>
<proteinExistence type="predicted"/>
<accession>A0A3B1AFD1</accession>
<dbReference type="InterPro" id="IPR021309">
    <property type="entry name" value="YgaP-like_TM"/>
</dbReference>
<keyword evidence="1" id="KW-0812">Transmembrane</keyword>
<evidence type="ECO:0000259" key="2">
    <source>
        <dbReference type="Pfam" id="PF11127"/>
    </source>
</evidence>
<keyword evidence="1" id="KW-1133">Transmembrane helix</keyword>
<sequence length="87" mass="9422">MGSPKINLIDITGCYMKKNIGRLDQLLRMGISLVLIFIGFIDETLISDSLSSNIIGGIGVLFFGVALVRSCPLYTLTGINTCPTKKQ</sequence>
<dbReference type="Pfam" id="PF11127">
    <property type="entry name" value="YgaP-like_TM"/>
    <property type="match status" value="1"/>
</dbReference>
<name>A0A3B1AFD1_9ZZZZ</name>